<feature type="transmembrane region" description="Helical" evidence="7">
    <location>
        <begin position="50"/>
        <end position="69"/>
    </location>
</feature>
<evidence type="ECO:0000256" key="4">
    <source>
        <dbReference type="ARBA" id="ARBA00022692"/>
    </source>
</evidence>
<dbReference type="Proteomes" id="UP000059419">
    <property type="component" value="Chromosome 1"/>
</dbReference>
<protein>
    <submittedName>
        <fullName evidence="9">Acyltransferase</fullName>
    </submittedName>
</protein>
<dbReference type="EMBL" id="LN907827">
    <property type="protein sequence ID" value="CUU23013.1"/>
    <property type="molecule type" value="Genomic_DNA"/>
</dbReference>
<evidence type="ECO:0000256" key="2">
    <source>
        <dbReference type="ARBA" id="ARBA00007400"/>
    </source>
</evidence>
<dbReference type="OrthoDB" id="9814956at2"/>
<dbReference type="PANTHER" id="PTHR40074:SF2">
    <property type="entry name" value="O-ACETYLTRANSFERASE WECH"/>
    <property type="match status" value="1"/>
</dbReference>
<feature type="transmembrane region" description="Helical" evidence="7">
    <location>
        <begin position="81"/>
        <end position="99"/>
    </location>
</feature>
<feature type="domain" description="Acyltransferase 3" evidence="8">
    <location>
        <begin position="5"/>
        <end position="316"/>
    </location>
</feature>
<dbReference type="AlphaFoldDB" id="A0A0U5L1P0"/>
<comment type="similarity">
    <text evidence="2">Belongs to the acyltransferase 3 family.</text>
</comment>
<keyword evidence="9" id="KW-0808">Transferase</keyword>
<dbReference type="PATRIC" id="fig|1619313.3.peg.809"/>
<evidence type="ECO:0000256" key="5">
    <source>
        <dbReference type="ARBA" id="ARBA00022989"/>
    </source>
</evidence>
<evidence type="ECO:0000256" key="1">
    <source>
        <dbReference type="ARBA" id="ARBA00004651"/>
    </source>
</evidence>
<keyword evidence="3" id="KW-1003">Cell membrane</keyword>
<feature type="transmembrane region" description="Helical" evidence="7">
    <location>
        <begin position="263"/>
        <end position="282"/>
    </location>
</feature>
<organism evidence="9 10">
    <name type="scientific">Duffyella gerundensis</name>
    <dbReference type="NCBI Taxonomy" id="1619313"/>
    <lineage>
        <taxon>Bacteria</taxon>
        <taxon>Pseudomonadati</taxon>
        <taxon>Pseudomonadota</taxon>
        <taxon>Gammaproteobacteria</taxon>
        <taxon>Enterobacterales</taxon>
        <taxon>Erwiniaceae</taxon>
        <taxon>Duffyella</taxon>
    </lineage>
</organism>
<evidence type="ECO:0000256" key="6">
    <source>
        <dbReference type="ARBA" id="ARBA00023136"/>
    </source>
</evidence>
<gene>
    <name evidence="9" type="ORF">EM595_0777</name>
</gene>
<keyword evidence="9" id="KW-0012">Acyltransferase</keyword>
<comment type="subcellular location">
    <subcellularLocation>
        <location evidence="1">Cell membrane</location>
        <topology evidence="1">Multi-pass membrane protein</topology>
    </subcellularLocation>
</comment>
<dbReference type="PANTHER" id="PTHR40074">
    <property type="entry name" value="O-ACETYLTRANSFERASE WECH"/>
    <property type="match status" value="1"/>
</dbReference>
<keyword evidence="4 7" id="KW-0812">Transmembrane</keyword>
<sequence length="343" mass="38660">MQRMNWVDNLRGMSILAVIFLHCTFAVNGNVGHFYVASEAINDILMPVRLGLMFFVSGLFVEAGLKRGLAAFAKNKVKSILYPFVIWVGVYAGTKIVLSHHDQDVLSVLLPHLTGGGDITWFLHSLFVFFIMIIVARRMPFWLILSLCLAGSWLLPAVPADSVFASFDNSHFNKSSYLFIFFWLGDAVVRHKLDMPLLVKKTWVLYGSAAAFILLASLMLFVPALGQHAEEHFSWTRMTPLAPLALASVPLFAFLAMRTHSRVIGYIGTHSIVFYLSHFMVIKLCARYFQEPSSSLWIDDGKYLFSFACALLLPWGICQLRNHGWLNFLFTLKKPAKRSLATS</sequence>
<dbReference type="KEGG" id="ege:EM595_0777"/>
<proteinExistence type="inferred from homology"/>
<feature type="transmembrane region" description="Helical" evidence="7">
    <location>
        <begin position="141"/>
        <end position="160"/>
    </location>
</feature>
<feature type="transmembrane region" description="Helical" evidence="7">
    <location>
        <begin position="172"/>
        <end position="191"/>
    </location>
</feature>
<evidence type="ECO:0000256" key="3">
    <source>
        <dbReference type="ARBA" id="ARBA00022475"/>
    </source>
</evidence>
<evidence type="ECO:0000313" key="9">
    <source>
        <dbReference type="EMBL" id="CUU23013.1"/>
    </source>
</evidence>
<keyword evidence="6 7" id="KW-0472">Membrane</keyword>
<name>A0A0U5L1P0_9GAMM</name>
<keyword evidence="10" id="KW-1185">Reference proteome</keyword>
<dbReference type="InterPro" id="IPR002656">
    <property type="entry name" value="Acyl_transf_3_dom"/>
</dbReference>
<evidence type="ECO:0000256" key="7">
    <source>
        <dbReference type="SAM" id="Phobius"/>
    </source>
</evidence>
<keyword evidence="5 7" id="KW-1133">Transmembrane helix</keyword>
<dbReference type="RefSeq" id="WP_067428046.1">
    <property type="nucleotide sequence ID" value="NZ_LN907827.1"/>
</dbReference>
<evidence type="ECO:0000313" key="10">
    <source>
        <dbReference type="Proteomes" id="UP000059419"/>
    </source>
</evidence>
<dbReference type="GO" id="GO:0005886">
    <property type="term" value="C:plasma membrane"/>
    <property type="evidence" value="ECO:0007669"/>
    <property type="project" value="UniProtKB-SubCell"/>
</dbReference>
<dbReference type="STRING" id="1619313.EM595_0777"/>
<feature type="transmembrane region" description="Helical" evidence="7">
    <location>
        <begin position="203"/>
        <end position="226"/>
    </location>
</feature>
<evidence type="ECO:0000259" key="8">
    <source>
        <dbReference type="Pfam" id="PF01757"/>
    </source>
</evidence>
<feature type="transmembrane region" description="Helical" evidence="7">
    <location>
        <begin position="119"/>
        <end position="136"/>
    </location>
</feature>
<accession>A0A0U5L1P0</accession>
<reference evidence="10" key="1">
    <citation type="submission" date="2015-11" db="EMBL/GenBank/DDBJ databases">
        <authorList>
            <person name="Blom J."/>
        </authorList>
    </citation>
    <scope>NUCLEOTIDE SEQUENCE [LARGE SCALE GENOMIC DNA]</scope>
</reference>
<feature type="transmembrane region" description="Helical" evidence="7">
    <location>
        <begin position="238"/>
        <end position="256"/>
    </location>
</feature>
<dbReference type="GO" id="GO:0016413">
    <property type="term" value="F:O-acetyltransferase activity"/>
    <property type="evidence" value="ECO:0007669"/>
    <property type="project" value="TreeGrafter"/>
</dbReference>
<dbReference type="Pfam" id="PF01757">
    <property type="entry name" value="Acyl_transf_3"/>
    <property type="match status" value="1"/>
</dbReference>
<dbReference type="GO" id="GO:0009246">
    <property type="term" value="P:enterobacterial common antigen biosynthetic process"/>
    <property type="evidence" value="ECO:0007669"/>
    <property type="project" value="TreeGrafter"/>
</dbReference>